<dbReference type="AlphaFoldDB" id="A0A1M6C4I8"/>
<gene>
    <name evidence="1" type="ORF">SAMN04488096_102362</name>
</gene>
<dbReference type="Proteomes" id="UP000184225">
    <property type="component" value="Unassembled WGS sequence"/>
</dbReference>
<organism evidence="1 2">
    <name type="scientific">Mesonia phycicola</name>
    <dbReference type="NCBI Taxonomy" id="579105"/>
    <lineage>
        <taxon>Bacteria</taxon>
        <taxon>Pseudomonadati</taxon>
        <taxon>Bacteroidota</taxon>
        <taxon>Flavobacteriia</taxon>
        <taxon>Flavobacteriales</taxon>
        <taxon>Flavobacteriaceae</taxon>
        <taxon>Mesonia</taxon>
    </lineage>
</organism>
<dbReference type="RefSeq" id="WP_073148695.1">
    <property type="nucleotide sequence ID" value="NZ_FQYY01000002.1"/>
</dbReference>
<protein>
    <submittedName>
        <fullName evidence="1">Uncharacterized protein</fullName>
    </submittedName>
</protein>
<sequence length="292" mass="32964">MKLTHLIILSFIFLARGFGEGLPMQTTLDSSVNESSGLLMIDGKLITHNDSDETPELFEINKKTGAVERSVYVKNVKNNDWEDIAADKDYIYIGDFGNNLGNRENLMVYKISKKEYHNTENDTVVAEKIEFNYATQTNYNTARYSSNFDAEALISYKDNLYIFTKNWDDKNTDIYKLSKEPGNYTAEKIDTIETNGLITGAEYDEKNDRVLLVGSGIPTPFLIELKNFSNGKFSNGKFLKHDLEPQLGASIQIEGITMTENNACYLSAEKSITGASALYKFDFDNSVNKIEM</sequence>
<dbReference type="STRING" id="579105.SAMN04488096_102362"/>
<dbReference type="OrthoDB" id="9798438at2"/>
<keyword evidence="2" id="KW-1185">Reference proteome</keyword>
<evidence type="ECO:0000313" key="2">
    <source>
        <dbReference type="Proteomes" id="UP000184225"/>
    </source>
</evidence>
<reference evidence="1 2" key="1">
    <citation type="submission" date="2016-11" db="EMBL/GenBank/DDBJ databases">
        <authorList>
            <person name="Jaros S."/>
            <person name="Januszkiewicz K."/>
            <person name="Wedrychowicz H."/>
        </authorList>
    </citation>
    <scope>NUCLEOTIDE SEQUENCE [LARGE SCALE GENOMIC DNA]</scope>
    <source>
        <strain evidence="1 2">DSM 21425</strain>
    </source>
</reference>
<accession>A0A1M6C4I8</accession>
<proteinExistence type="predicted"/>
<evidence type="ECO:0000313" key="1">
    <source>
        <dbReference type="EMBL" id="SHI55937.1"/>
    </source>
</evidence>
<dbReference type="EMBL" id="FQYY01000002">
    <property type="protein sequence ID" value="SHI55937.1"/>
    <property type="molecule type" value="Genomic_DNA"/>
</dbReference>
<name>A0A1M6C4I8_9FLAO</name>